<keyword evidence="3" id="KW-1185">Reference proteome</keyword>
<dbReference type="EMBL" id="DF237560">
    <property type="protein sequence ID" value="GAQ90192.1"/>
    <property type="molecule type" value="Genomic_DNA"/>
</dbReference>
<evidence type="ECO:0000313" key="3">
    <source>
        <dbReference type="Proteomes" id="UP000054558"/>
    </source>
</evidence>
<evidence type="ECO:0000313" key="2">
    <source>
        <dbReference type="EMBL" id="GAQ90192.1"/>
    </source>
</evidence>
<dbReference type="AlphaFoldDB" id="A0A1Y1IJ94"/>
<dbReference type="Proteomes" id="UP000054558">
    <property type="component" value="Unassembled WGS sequence"/>
</dbReference>
<protein>
    <submittedName>
        <fullName evidence="2">Uncharacterized protein</fullName>
    </submittedName>
</protein>
<feature type="region of interest" description="Disordered" evidence="1">
    <location>
        <begin position="1"/>
        <end position="91"/>
    </location>
</feature>
<feature type="compositionally biased region" description="Low complexity" evidence="1">
    <location>
        <begin position="137"/>
        <end position="149"/>
    </location>
</feature>
<organism evidence="2 3">
    <name type="scientific">Klebsormidium nitens</name>
    <name type="common">Green alga</name>
    <name type="synonym">Ulothrix nitens</name>
    <dbReference type="NCBI Taxonomy" id="105231"/>
    <lineage>
        <taxon>Eukaryota</taxon>
        <taxon>Viridiplantae</taxon>
        <taxon>Streptophyta</taxon>
        <taxon>Klebsormidiophyceae</taxon>
        <taxon>Klebsormidiales</taxon>
        <taxon>Klebsormidiaceae</taxon>
        <taxon>Klebsormidium</taxon>
    </lineage>
</organism>
<feature type="region of interest" description="Disordered" evidence="1">
    <location>
        <begin position="113"/>
        <end position="149"/>
    </location>
</feature>
<reference evidence="2 3" key="1">
    <citation type="journal article" date="2014" name="Nat. Commun.">
        <title>Klebsormidium flaccidum genome reveals primary factors for plant terrestrial adaptation.</title>
        <authorList>
            <person name="Hori K."/>
            <person name="Maruyama F."/>
            <person name="Fujisawa T."/>
            <person name="Togashi T."/>
            <person name="Yamamoto N."/>
            <person name="Seo M."/>
            <person name="Sato S."/>
            <person name="Yamada T."/>
            <person name="Mori H."/>
            <person name="Tajima N."/>
            <person name="Moriyama T."/>
            <person name="Ikeuchi M."/>
            <person name="Watanabe M."/>
            <person name="Wada H."/>
            <person name="Kobayashi K."/>
            <person name="Saito M."/>
            <person name="Masuda T."/>
            <person name="Sasaki-Sekimoto Y."/>
            <person name="Mashiguchi K."/>
            <person name="Awai K."/>
            <person name="Shimojima M."/>
            <person name="Masuda S."/>
            <person name="Iwai M."/>
            <person name="Nobusawa T."/>
            <person name="Narise T."/>
            <person name="Kondo S."/>
            <person name="Saito H."/>
            <person name="Sato R."/>
            <person name="Murakawa M."/>
            <person name="Ihara Y."/>
            <person name="Oshima-Yamada Y."/>
            <person name="Ohtaka K."/>
            <person name="Satoh M."/>
            <person name="Sonobe K."/>
            <person name="Ishii M."/>
            <person name="Ohtani R."/>
            <person name="Kanamori-Sato M."/>
            <person name="Honoki R."/>
            <person name="Miyazaki D."/>
            <person name="Mochizuki H."/>
            <person name="Umetsu J."/>
            <person name="Higashi K."/>
            <person name="Shibata D."/>
            <person name="Kamiya Y."/>
            <person name="Sato N."/>
            <person name="Nakamura Y."/>
            <person name="Tabata S."/>
            <person name="Ida S."/>
            <person name="Kurokawa K."/>
            <person name="Ohta H."/>
        </authorList>
    </citation>
    <scope>NUCLEOTIDE SEQUENCE [LARGE SCALE GENOMIC DNA]</scope>
    <source>
        <strain evidence="2 3">NIES-2285</strain>
    </source>
</reference>
<accession>A0A1Y1IJ94</accession>
<name>A0A1Y1IJ94_KLENI</name>
<feature type="compositionally biased region" description="Gly residues" evidence="1">
    <location>
        <begin position="120"/>
        <end position="136"/>
    </location>
</feature>
<proteinExistence type="predicted"/>
<sequence length="149" mass="15546">MNTPTKVYLIPTKAKLQELVQGPRPGRGREQGQGPEQGPGRELEGGPGRAQDWGPEPELDPLLAQVPGRSMEGGERQMGAGSQEGAARLGPLLGGRRGAELVLVEGFEGQGKVRGRTGWAWGGGWRGSWGGVGEGVGRAVEGSGVMRRG</sequence>
<gene>
    <name evidence="2" type="ORF">KFL_006110040</name>
</gene>
<evidence type="ECO:0000256" key="1">
    <source>
        <dbReference type="SAM" id="MobiDB-lite"/>
    </source>
</evidence>